<dbReference type="PANTHER" id="PTHR10283">
    <property type="entry name" value="SOLUTE CARRIER FAMILY 13 MEMBER"/>
    <property type="match status" value="1"/>
</dbReference>
<reference evidence="8 9" key="1">
    <citation type="submission" date="2019-01" db="EMBL/GenBank/DDBJ databases">
        <title>Draft Genome and Complete Hox-Cluster Characterization of the Sterlet Sturgeon (Acipenser ruthenus).</title>
        <authorList>
            <person name="Wei Q."/>
        </authorList>
    </citation>
    <scope>NUCLEOTIDE SEQUENCE [LARGE SCALE GENOMIC DNA]</scope>
    <source>
        <strain evidence="8">WHYD16114868_AA</strain>
        <tissue evidence="8">Blood</tissue>
    </source>
</reference>
<proteinExistence type="inferred from homology"/>
<comment type="similarity">
    <text evidence="2">Belongs to the SLC13A/DASS transporter (TC 2.A.47) family. NADC subfamily.</text>
</comment>
<dbReference type="Proteomes" id="UP000289886">
    <property type="component" value="Unassembled WGS sequence"/>
</dbReference>
<dbReference type="GO" id="GO:0015741">
    <property type="term" value="P:fumarate transport"/>
    <property type="evidence" value="ECO:0007669"/>
    <property type="project" value="TreeGrafter"/>
</dbReference>
<sequence>MPLAVTALLPAVLFPMLGVLESGKVTYVMDFLWLYDNLGGLMVAVAVEHWNLHKRIALRVLLVVGVRPALNTATTAMMVPIVHAVLEQLDSSEAEARELAPESGDNTSIKLMDVQVVENGGAVTESGDHDNAAARKNMCKGMTLCVCYAASIGGTATLTGTGPNLVLKGQMNLQVTF</sequence>
<keyword evidence="4 7" id="KW-1133">Transmembrane helix</keyword>
<keyword evidence="6" id="KW-0406">Ion transport</keyword>
<dbReference type="Pfam" id="PF00939">
    <property type="entry name" value="Na_sulph_symp"/>
    <property type="match status" value="1"/>
</dbReference>
<dbReference type="EMBL" id="SCEB01002618">
    <property type="protein sequence ID" value="RXM95155.1"/>
    <property type="molecule type" value="Genomic_DNA"/>
</dbReference>
<dbReference type="GO" id="GO:0015141">
    <property type="term" value="F:succinate transmembrane transporter activity"/>
    <property type="evidence" value="ECO:0007669"/>
    <property type="project" value="TreeGrafter"/>
</dbReference>
<feature type="transmembrane region" description="Helical" evidence="7">
    <location>
        <begin position="32"/>
        <end position="52"/>
    </location>
</feature>
<evidence type="ECO:0000313" key="9">
    <source>
        <dbReference type="Proteomes" id="UP000289886"/>
    </source>
</evidence>
<dbReference type="InterPro" id="IPR001898">
    <property type="entry name" value="SLC13A/DASS"/>
</dbReference>
<comment type="caution">
    <text evidence="8">The sequence shown here is derived from an EMBL/GenBank/DDBJ whole genome shotgun (WGS) entry which is preliminary data.</text>
</comment>
<comment type="subcellular location">
    <subcellularLocation>
        <location evidence="1">Membrane</location>
        <topology evidence="1">Multi-pass membrane protein</topology>
    </subcellularLocation>
</comment>
<dbReference type="AlphaFoldDB" id="A0A444V410"/>
<evidence type="ECO:0000256" key="4">
    <source>
        <dbReference type="ARBA" id="ARBA00022989"/>
    </source>
</evidence>
<keyword evidence="9" id="KW-1185">Reference proteome</keyword>
<accession>A0A444V410</accession>
<dbReference type="GO" id="GO:0015137">
    <property type="term" value="F:citrate transmembrane transporter activity"/>
    <property type="evidence" value="ECO:0007669"/>
    <property type="project" value="TreeGrafter"/>
</dbReference>
<dbReference type="GO" id="GO:0015729">
    <property type="term" value="P:oxaloacetate transport"/>
    <property type="evidence" value="ECO:0007669"/>
    <property type="project" value="TreeGrafter"/>
</dbReference>
<evidence type="ECO:0000256" key="2">
    <source>
        <dbReference type="ARBA" id="ARBA00006772"/>
    </source>
</evidence>
<keyword evidence="5 7" id="KW-0472">Membrane</keyword>
<keyword evidence="3 7" id="KW-0812">Transmembrane</keyword>
<gene>
    <name evidence="8" type="ORF">EOD39_17193</name>
</gene>
<keyword evidence="6" id="KW-0813">Transport</keyword>
<name>A0A444V410_ACIRT</name>
<evidence type="ECO:0000256" key="7">
    <source>
        <dbReference type="SAM" id="Phobius"/>
    </source>
</evidence>
<organism evidence="8 9">
    <name type="scientific">Acipenser ruthenus</name>
    <name type="common">Sterlet sturgeon</name>
    <dbReference type="NCBI Taxonomy" id="7906"/>
    <lineage>
        <taxon>Eukaryota</taxon>
        <taxon>Metazoa</taxon>
        <taxon>Chordata</taxon>
        <taxon>Craniata</taxon>
        <taxon>Vertebrata</taxon>
        <taxon>Euteleostomi</taxon>
        <taxon>Actinopterygii</taxon>
        <taxon>Chondrostei</taxon>
        <taxon>Acipenseriformes</taxon>
        <taxon>Acipenseridae</taxon>
        <taxon>Acipenser</taxon>
    </lineage>
</organism>
<keyword evidence="6" id="KW-0915">Sodium</keyword>
<evidence type="ECO:0000256" key="3">
    <source>
        <dbReference type="ARBA" id="ARBA00022692"/>
    </source>
</evidence>
<evidence type="ECO:0000256" key="5">
    <source>
        <dbReference type="ARBA" id="ARBA00023136"/>
    </source>
</evidence>
<keyword evidence="6" id="KW-0739">Sodium transport</keyword>
<dbReference type="PANTHER" id="PTHR10283:SF109">
    <property type="entry name" value="NA(+)_CITRATE COTRANSPORTER"/>
    <property type="match status" value="1"/>
</dbReference>
<protein>
    <submittedName>
        <fullName evidence="8">Solute carrier family 13 member 2</fullName>
    </submittedName>
</protein>
<dbReference type="GO" id="GO:0017153">
    <property type="term" value="F:sodium:dicarboxylate symporter activity"/>
    <property type="evidence" value="ECO:0007669"/>
    <property type="project" value="TreeGrafter"/>
</dbReference>
<evidence type="ECO:0000256" key="6">
    <source>
        <dbReference type="ARBA" id="ARBA00023201"/>
    </source>
</evidence>
<evidence type="ECO:0000256" key="1">
    <source>
        <dbReference type="ARBA" id="ARBA00004141"/>
    </source>
</evidence>
<dbReference type="GO" id="GO:0005886">
    <property type="term" value="C:plasma membrane"/>
    <property type="evidence" value="ECO:0007669"/>
    <property type="project" value="TreeGrafter"/>
</dbReference>
<evidence type="ECO:0000313" key="8">
    <source>
        <dbReference type="EMBL" id="RXM95155.1"/>
    </source>
</evidence>